<dbReference type="InterPro" id="IPR002781">
    <property type="entry name" value="TM_pro_TauE-like"/>
</dbReference>
<evidence type="ECO:0000313" key="10">
    <source>
        <dbReference type="Proteomes" id="UP001549799"/>
    </source>
</evidence>
<dbReference type="PANTHER" id="PTHR30269:SF37">
    <property type="entry name" value="MEMBRANE TRANSPORTER PROTEIN"/>
    <property type="match status" value="1"/>
</dbReference>
<keyword evidence="7 8" id="KW-0472">Membrane</keyword>
<accession>A0ABV2STZ8</accession>
<comment type="subcellular location">
    <subcellularLocation>
        <location evidence="1 8">Cell membrane</location>
        <topology evidence="1 8">Multi-pass membrane protein</topology>
    </subcellularLocation>
</comment>
<evidence type="ECO:0000256" key="7">
    <source>
        <dbReference type="ARBA" id="ARBA00023136"/>
    </source>
</evidence>
<feature type="transmembrane region" description="Helical" evidence="8">
    <location>
        <begin position="137"/>
        <end position="160"/>
    </location>
</feature>
<feature type="transmembrane region" description="Helical" evidence="8">
    <location>
        <begin position="180"/>
        <end position="200"/>
    </location>
</feature>
<proteinExistence type="inferred from homology"/>
<evidence type="ECO:0000256" key="2">
    <source>
        <dbReference type="ARBA" id="ARBA00009142"/>
    </source>
</evidence>
<dbReference type="RefSeq" id="WP_354615014.1">
    <property type="nucleotide sequence ID" value="NZ_JBEXAE010000003.1"/>
</dbReference>
<comment type="caution">
    <text evidence="9">The sequence shown here is derived from an EMBL/GenBank/DDBJ whole genome shotgun (WGS) entry which is preliminary data.</text>
</comment>
<name>A0ABV2STZ8_9FLAO</name>
<evidence type="ECO:0000256" key="1">
    <source>
        <dbReference type="ARBA" id="ARBA00004651"/>
    </source>
</evidence>
<keyword evidence="5 8" id="KW-0812">Transmembrane</keyword>
<feature type="transmembrane region" description="Helical" evidence="8">
    <location>
        <begin position="85"/>
        <end position="102"/>
    </location>
</feature>
<protein>
    <recommendedName>
        <fullName evidence="8">Probable membrane transporter protein</fullName>
    </recommendedName>
</protein>
<keyword evidence="3" id="KW-0813">Transport</keyword>
<evidence type="ECO:0000256" key="4">
    <source>
        <dbReference type="ARBA" id="ARBA00022475"/>
    </source>
</evidence>
<feature type="transmembrane region" description="Helical" evidence="8">
    <location>
        <begin position="207"/>
        <end position="225"/>
    </location>
</feature>
<feature type="transmembrane region" description="Helical" evidence="8">
    <location>
        <begin position="108"/>
        <end position="125"/>
    </location>
</feature>
<dbReference type="Proteomes" id="UP001549799">
    <property type="component" value="Unassembled WGS sequence"/>
</dbReference>
<keyword evidence="4 8" id="KW-1003">Cell membrane</keyword>
<evidence type="ECO:0000256" key="8">
    <source>
        <dbReference type="RuleBase" id="RU363041"/>
    </source>
</evidence>
<dbReference type="Pfam" id="PF01925">
    <property type="entry name" value="TauE"/>
    <property type="match status" value="1"/>
</dbReference>
<feature type="transmembrane region" description="Helical" evidence="8">
    <location>
        <begin position="16"/>
        <end position="49"/>
    </location>
</feature>
<comment type="similarity">
    <text evidence="2 8">Belongs to the 4-toluene sulfonate uptake permease (TSUP) (TC 2.A.102) family.</text>
</comment>
<sequence>MLEDFKLDYFYGMDTMLLLLILGTFLGFFIQTVIGFAGALVALPILLLAMPLPDAISYISIFYFISTPIFVYREWKNIDKDILKKLALSSVIGVIIGIVILSYGQPMILKKALGIFIILFVLNSLRDQKETKRNSKMEYTFGFLGGFFSGVFSTGGPLYVMVVKNASPDVKTFRATMFGILGLVTIVRLPALAIGGILTIHQLYNSLFVLPFFIMALVLGKKAYLKMDEQLLKKIILGLLFVSGVMLLV</sequence>
<evidence type="ECO:0000256" key="6">
    <source>
        <dbReference type="ARBA" id="ARBA00022989"/>
    </source>
</evidence>
<keyword evidence="6 8" id="KW-1133">Transmembrane helix</keyword>
<dbReference type="EMBL" id="JBEXAE010000003">
    <property type="protein sequence ID" value="MET6990619.1"/>
    <property type="molecule type" value="Genomic_DNA"/>
</dbReference>
<evidence type="ECO:0000256" key="5">
    <source>
        <dbReference type="ARBA" id="ARBA00022692"/>
    </source>
</evidence>
<evidence type="ECO:0000313" key="9">
    <source>
        <dbReference type="EMBL" id="MET6990619.1"/>
    </source>
</evidence>
<dbReference type="InterPro" id="IPR052017">
    <property type="entry name" value="TSUP"/>
</dbReference>
<reference evidence="9 10" key="1">
    <citation type="submission" date="2024-07" db="EMBL/GenBank/DDBJ databases">
        <title>The genome sequence of type strain Sediminicola arcticus GDMCC 1.2805.</title>
        <authorList>
            <person name="Liu Y."/>
        </authorList>
    </citation>
    <scope>NUCLEOTIDE SEQUENCE [LARGE SCALE GENOMIC DNA]</scope>
    <source>
        <strain evidence="9 10">GDMCC 1.2805</strain>
    </source>
</reference>
<keyword evidence="10" id="KW-1185">Reference proteome</keyword>
<dbReference type="PANTHER" id="PTHR30269">
    <property type="entry name" value="TRANSMEMBRANE PROTEIN YFCA"/>
    <property type="match status" value="1"/>
</dbReference>
<organism evidence="9 10">
    <name type="scientific">Sediminicola arcticus</name>
    <dbReference type="NCBI Taxonomy" id="1574308"/>
    <lineage>
        <taxon>Bacteria</taxon>
        <taxon>Pseudomonadati</taxon>
        <taxon>Bacteroidota</taxon>
        <taxon>Flavobacteriia</taxon>
        <taxon>Flavobacteriales</taxon>
        <taxon>Flavobacteriaceae</taxon>
        <taxon>Sediminicola</taxon>
    </lineage>
</organism>
<evidence type="ECO:0000256" key="3">
    <source>
        <dbReference type="ARBA" id="ARBA00022448"/>
    </source>
</evidence>
<gene>
    <name evidence="9" type="ORF">ABXZ36_08150</name>
</gene>